<evidence type="ECO:0000313" key="1">
    <source>
        <dbReference type="EMBL" id="EFC2249289.1"/>
    </source>
</evidence>
<reference evidence="2 3" key="2">
    <citation type="submission" date="2019-10" db="EMBL/GenBank/DDBJ databases">
        <title>Antimicrobial-resistant enteric bacteria are widely distributed amongst people, animals and the environment in northern Tanzania.</title>
        <authorList>
            <person name="Subbiah M."/>
            <person name="Call D.R."/>
        </authorList>
    </citation>
    <scope>NUCLEOTIDE SEQUENCE [LARGE SCALE GENOMIC DNA]</scope>
    <source>
        <strain evidence="2 3">TzEc067</strain>
    </source>
</reference>
<accession>A0A0Q3AGB1</accession>
<reference evidence="1 4" key="1">
    <citation type="submission" date="2019-04" db="EMBL/GenBank/DDBJ databases">
        <authorList>
            <consortium name="NARMS: The National Antimicrobial Resistance Monitoring System"/>
        </authorList>
    </citation>
    <scope>NUCLEOTIDE SEQUENCE [LARGE SCALE GENOMIC DNA]</scope>
    <source>
        <strain evidence="1 4">FSIS11919500</strain>
    </source>
</reference>
<dbReference type="EMBL" id="WSGM01000003">
    <property type="protein sequence ID" value="KAE9733670.1"/>
    <property type="molecule type" value="Genomic_DNA"/>
</dbReference>
<comment type="caution">
    <text evidence="1">The sequence shown here is derived from an EMBL/GenBank/DDBJ whole genome shotgun (WGS) entry which is preliminary data.</text>
</comment>
<dbReference type="Proteomes" id="UP000437875">
    <property type="component" value="Unassembled WGS sequence"/>
</dbReference>
<sequence length="117" mass="13577">MGFWDVVTGLGKSASNVVSERMKANYWDMWNKIKSSPVDRINDFYNQNNTNDCNRASYRGLAIAALHYRGDWNCARLWREDRDAANWLKSFRVKISLDTSVSADELRRIIDRLAEQG</sequence>
<dbReference type="AlphaFoldDB" id="A0A0Q3AGB1"/>
<dbReference type="EMBL" id="AASEPP010000083">
    <property type="protein sequence ID" value="EFC2249289.1"/>
    <property type="molecule type" value="Genomic_DNA"/>
</dbReference>
<protein>
    <submittedName>
        <fullName evidence="1">Uncharacterized protein</fullName>
    </submittedName>
</protein>
<evidence type="ECO:0000313" key="3">
    <source>
        <dbReference type="Proteomes" id="UP000437875"/>
    </source>
</evidence>
<evidence type="ECO:0000313" key="2">
    <source>
        <dbReference type="EMBL" id="KAE9733670.1"/>
    </source>
</evidence>
<dbReference type="RefSeq" id="WP_047627235.1">
    <property type="nucleotide sequence ID" value="NZ_BFGA01000017.1"/>
</dbReference>
<dbReference type="Proteomes" id="UP000531916">
    <property type="component" value="Unassembled WGS sequence"/>
</dbReference>
<proteinExistence type="predicted"/>
<evidence type="ECO:0000313" key="4">
    <source>
        <dbReference type="Proteomes" id="UP000531916"/>
    </source>
</evidence>
<gene>
    <name evidence="1" type="ORF">E5H86_26680</name>
    <name evidence="2" type="ORF">GP711_07680</name>
</gene>
<name>A0A0Q3AGB1_ECOLX</name>
<organism evidence="1 4">
    <name type="scientific">Escherichia coli</name>
    <dbReference type="NCBI Taxonomy" id="562"/>
    <lineage>
        <taxon>Bacteria</taxon>
        <taxon>Pseudomonadati</taxon>
        <taxon>Pseudomonadota</taxon>
        <taxon>Gammaproteobacteria</taxon>
        <taxon>Enterobacterales</taxon>
        <taxon>Enterobacteriaceae</taxon>
        <taxon>Escherichia</taxon>
    </lineage>
</organism>